<protein>
    <recommendedName>
        <fullName evidence="2">Glycosyl hydrolase family 32 N-terminal domain-containing protein</fullName>
    </recommendedName>
</protein>
<feature type="non-terminal residue" evidence="1">
    <location>
        <position position="1"/>
    </location>
</feature>
<dbReference type="EMBL" id="LAZR01046922">
    <property type="protein sequence ID" value="KKK95411.1"/>
    <property type="molecule type" value="Genomic_DNA"/>
</dbReference>
<accession>A0A0F9CFI2</accession>
<proteinExistence type="predicted"/>
<comment type="caution">
    <text evidence="1">The sequence shown here is derived from an EMBL/GenBank/DDBJ whole genome shotgun (WGS) entry which is preliminary data.</text>
</comment>
<organism evidence="1">
    <name type="scientific">marine sediment metagenome</name>
    <dbReference type="NCBI Taxonomy" id="412755"/>
    <lineage>
        <taxon>unclassified sequences</taxon>
        <taxon>metagenomes</taxon>
        <taxon>ecological metagenomes</taxon>
    </lineage>
</organism>
<dbReference type="Gene3D" id="2.115.10.20">
    <property type="entry name" value="Glycosyl hydrolase domain, family 43"/>
    <property type="match status" value="1"/>
</dbReference>
<evidence type="ECO:0000313" key="1">
    <source>
        <dbReference type="EMBL" id="KKK95411.1"/>
    </source>
</evidence>
<evidence type="ECO:0008006" key="2">
    <source>
        <dbReference type="Google" id="ProtNLM"/>
    </source>
</evidence>
<feature type="non-terminal residue" evidence="1">
    <location>
        <position position="443"/>
    </location>
</feature>
<gene>
    <name evidence="1" type="ORF">LCGC14_2673080</name>
</gene>
<sequence length="443" mass="48892">GYYSLGHVTSSDLLSWTRDTPDDEILTDATYSAGVLFPRVFKDGANWHMLFTALGATNDTKYATSSDGLTWTDQGVVISGLPWGGPIWKEGNTFYFYIGKNTASALVGDWQTSYVSETGTEDIFLYSTNDFSIFVEVKKIVSISPLLRFGLRPSSIKVNDSVSGKDFLMYLFKKNESQEVIVAETRTESFSGSGIAIVNPGSSMGTIDKMNKKLYPSIIQDIYPTIDPLTSVVGGKVGVRTGTEDNRMYKCNYFDAGESVKYNNWSISDPKNFGLKMKVTWSDTVALQYFANILSATNSEKVFNFYQNVTKLRLELYSSAGDGSVKIYRSSNDFFASANFPVLANAAPGADFPTWTLDIGFLWMENGASGILQLCVGYDTNITLVKDQDDSFTDIQTLSPSRISFMVNFSPLKTPFIAPCKASSKADMVNRPAWDVTFLIVVA</sequence>
<dbReference type="AlphaFoldDB" id="A0A0F9CFI2"/>
<dbReference type="InterPro" id="IPR023296">
    <property type="entry name" value="Glyco_hydro_beta-prop_sf"/>
</dbReference>
<name>A0A0F9CFI2_9ZZZZ</name>
<dbReference type="SUPFAM" id="SSF75005">
    <property type="entry name" value="Arabinanase/levansucrase/invertase"/>
    <property type="match status" value="1"/>
</dbReference>
<reference evidence="1" key="1">
    <citation type="journal article" date="2015" name="Nature">
        <title>Complex archaea that bridge the gap between prokaryotes and eukaryotes.</title>
        <authorList>
            <person name="Spang A."/>
            <person name="Saw J.H."/>
            <person name="Jorgensen S.L."/>
            <person name="Zaremba-Niedzwiedzka K."/>
            <person name="Martijn J."/>
            <person name="Lind A.E."/>
            <person name="van Eijk R."/>
            <person name="Schleper C."/>
            <person name="Guy L."/>
            <person name="Ettema T.J."/>
        </authorList>
    </citation>
    <scope>NUCLEOTIDE SEQUENCE</scope>
</reference>